<evidence type="ECO:0000256" key="1">
    <source>
        <dbReference type="SAM" id="Phobius"/>
    </source>
</evidence>
<proteinExistence type="predicted"/>
<feature type="transmembrane region" description="Helical" evidence="1">
    <location>
        <begin position="38"/>
        <end position="62"/>
    </location>
</feature>
<feature type="transmembrane region" description="Helical" evidence="1">
    <location>
        <begin position="385"/>
        <end position="401"/>
    </location>
</feature>
<feature type="transmembrane region" description="Helical" evidence="1">
    <location>
        <begin position="7"/>
        <end position="26"/>
    </location>
</feature>
<dbReference type="EMBL" id="JAFKOQ010000004">
    <property type="protein sequence ID" value="MBN8121712.1"/>
    <property type="molecule type" value="Genomic_DNA"/>
</dbReference>
<protein>
    <submittedName>
        <fullName evidence="2">Oligosaccharide repeat unit polymerase</fullName>
    </submittedName>
</protein>
<feature type="transmembrane region" description="Helical" evidence="1">
    <location>
        <begin position="165"/>
        <end position="183"/>
    </location>
</feature>
<sequence>MIINTSLLNPLFIVFFISFTVFLYLLRLSTQFDVPSSLTVTYLSISILFMLLGMLIGMRRVLKGDIQVMITSNIGGRLKDKRIKIESVAAFLCIISTIAYIFEHFVFYKNYGSIPIFNVNFEVLRINFPVSGYIHIIALSGFVSLLFIYYECLNRRLEDSRIPSGLFKFFLAFSIIHILLSLAVGNRGVIAYFVLQCFLVRSVFYKVPLVRVFLVSFVFLYLLGLAKFYRDFLFIGDSIYSDISKVWWFGDSLFLAPFYYVYVTLCMNFEILNQYVNSNFDFFMGYFTFILPFDSLLSGDAYELIDFQKDVLNVDFHGVLTATGFGVPYFDFGLGGVVLSFFISAMFGSVYYFTFVRANLFLIPFYVYFFSTLLTFVYTYNFNKLYVIVYLLILLFLGCLSKRRYRRI</sequence>
<feature type="transmembrane region" description="Helical" evidence="1">
    <location>
        <begin position="332"/>
        <end position="353"/>
    </location>
</feature>
<dbReference type="AlphaFoldDB" id="A0AAW4H655"/>
<keyword evidence="1" id="KW-0472">Membrane</keyword>
<feature type="transmembrane region" description="Helical" evidence="1">
    <location>
        <begin position="209"/>
        <end position="226"/>
    </location>
</feature>
<comment type="caution">
    <text evidence="2">The sequence shown here is derived from an EMBL/GenBank/DDBJ whole genome shotgun (WGS) entry which is preliminary data.</text>
</comment>
<organism evidence="2 3">
    <name type="scientific">Vibrio vulnificus</name>
    <dbReference type="NCBI Taxonomy" id="672"/>
    <lineage>
        <taxon>Bacteria</taxon>
        <taxon>Pseudomonadati</taxon>
        <taxon>Pseudomonadota</taxon>
        <taxon>Gammaproteobacteria</taxon>
        <taxon>Vibrionales</taxon>
        <taxon>Vibrionaceae</taxon>
        <taxon>Vibrio</taxon>
    </lineage>
</organism>
<dbReference type="Proteomes" id="UP000664056">
    <property type="component" value="Unassembled WGS sequence"/>
</dbReference>
<feature type="transmembrane region" description="Helical" evidence="1">
    <location>
        <begin position="189"/>
        <end position="204"/>
    </location>
</feature>
<reference evidence="2" key="1">
    <citation type="submission" date="2021-03" db="EMBL/GenBank/DDBJ databases">
        <title>Study of the foodborne Vibrio vulnificus isolates from China.</title>
        <authorList>
            <person name="Zheng Z."/>
            <person name="Ye L."/>
        </authorList>
    </citation>
    <scope>NUCLEOTIDE SEQUENCE</scope>
    <source>
        <strain evidence="2">Vv1582</strain>
    </source>
</reference>
<evidence type="ECO:0000313" key="2">
    <source>
        <dbReference type="EMBL" id="MBN8121712.1"/>
    </source>
</evidence>
<feature type="transmembrane region" description="Helical" evidence="1">
    <location>
        <begin position="83"/>
        <end position="102"/>
    </location>
</feature>
<feature type="transmembrane region" description="Helical" evidence="1">
    <location>
        <begin position="133"/>
        <end position="153"/>
    </location>
</feature>
<keyword evidence="1" id="KW-1133">Transmembrane helix</keyword>
<accession>A0AAW4H655</accession>
<feature type="transmembrane region" description="Helical" evidence="1">
    <location>
        <begin position="275"/>
        <end position="293"/>
    </location>
</feature>
<evidence type="ECO:0000313" key="3">
    <source>
        <dbReference type="Proteomes" id="UP000664056"/>
    </source>
</evidence>
<feature type="transmembrane region" description="Helical" evidence="1">
    <location>
        <begin position="246"/>
        <end position="263"/>
    </location>
</feature>
<name>A0AAW4H655_VIBVL</name>
<gene>
    <name evidence="2" type="ORF">J0J18_08215</name>
</gene>
<feature type="transmembrane region" description="Helical" evidence="1">
    <location>
        <begin position="360"/>
        <end position="379"/>
    </location>
</feature>
<keyword evidence="1" id="KW-0812">Transmembrane</keyword>